<proteinExistence type="predicted"/>
<feature type="transmembrane region" description="Helical" evidence="1">
    <location>
        <begin position="56"/>
        <end position="79"/>
    </location>
</feature>
<feature type="transmembrane region" description="Helical" evidence="1">
    <location>
        <begin position="85"/>
        <end position="104"/>
    </location>
</feature>
<dbReference type="EMBL" id="JBHTBW010000021">
    <property type="protein sequence ID" value="MFC7441365.1"/>
    <property type="molecule type" value="Genomic_DNA"/>
</dbReference>
<evidence type="ECO:0000313" key="2">
    <source>
        <dbReference type="EMBL" id="MFC7441365.1"/>
    </source>
</evidence>
<organism evidence="2 3">
    <name type="scientific">Laceyella putida</name>
    <dbReference type="NCBI Taxonomy" id="110101"/>
    <lineage>
        <taxon>Bacteria</taxon>
        <taxon>Bacillati</taxon>
        <taxon>Bacillota</taxon>
        <taxon>Bacilli</taxon>
        <taxon>Bacillales</taxon>
        <taxon>Thermoactinomycetaceae</taxon>
        <taxon>Laceyella</taxon>
    </lineage>
</organism>
<reference evidence="3" key="1">
    <citation type="journal article" date="2019" name="Int. J. Syst. Evol. Microbiol.">
        <title>The Global Catalogue of Microorganisms (GCM) 10K type strain sequencing project: providing services to taxonomists for standard genome sequencing and annotation.</title>
        <authorList>
            <consortium name="The Broad Institute Genomics Platform"/>
            <consortium name="The Broad Institute Genome Sequencing Center for Infectious Disease"/>
            <person name="Wu L."/>
            <person name="Ma J."/>
        </authorList>
    </citation>
    <scope>NUCLEOTIDE SEQUENCE [LARGE SCALE GENOMIC DNA]</scope>
    <source>
        <strain evidence="3">CGMCC 1.12942</strain>
    </source>
</reference>
<comment type="caution">
    <text evidence="2">The sequence shown here is derived from an EMBL/GenBank/DDBJ whole genome shotgun (WGS) entry which is preliminary data.</text>
</comment>
<gene>
    <name evidence="2" type="ORF">ACFQNG_09350</name>
</gene>
<name>A0ABW2RK82_9BACL</name>
<feature type="transmembrane region" description="Helical" evidence="1">
    <location>
        <begin position="12"/>
        <end position="35"/>
    </location>
</feature>
<evidence type="ECO:0000313" key="3">
    <source>
        <dbReference type="Proteomes" id="UP001596500"/>
    </source>
</evidence>
<sequence length="118" mass="13571">MEGLQEGFSAFISGFARIFLVSIIIWMVGLVVILFREMFQAGEFHLRDYLHKVWKMLLTSFEFTAYGAVIVGPIMMMRAEEEGRLTYSMLTVAAVILSVIYLYIRKQTGGFKKNKQTE</sequence>
<protein>
    <recommendedName>
        <fullName evidence="4">DUF2178 domain-containing protein</fullName>
    </recommendedName>
</protein>
<evidence type="ECO:0008006" key="4">
    <source>
        <dbReference type="Google" id="ProtNLM"/>
    </source>
</evidence>
<dbReference type="RefSeq" id="WP_379864654.1">
    <property type="nucleotide sequence ID" value="NZ_JBHTBW010000021.1"/>
</dbReference>
<keyword evidence="3" id="KW-1185">Reference proteome</keyword>
<keyword evidence="1" id="KW-1133">Transmembrane helix</keyword>
<evidence type="ECO:0000256" key="1">
    <source>
        <dbReference type="SAM" id="Phobius"/>
    </source>
</evidence>
<keyword evidence="1" id="KW-0812">Transmembrane</keyword>
<dbReference type="Proteomes" id="UP001596500">
    <property type="component" value="Unassembled WGS sequence"/>
</dbReference>
<accession>A0ABW2RK82</accession>
<keyword evidence="1" id="KW-0472">Membrane</keyword>